<reference evidence="6 7" key="1">
    <citation type="submission" date="2019-08" db="EMBL/GenBank/DDBJ databases">
        <title>Amphibian skin-associated Pigmentiphaga: genome sequence and occurrence across geography and hosts.</title>
        <authorList>
            <person name="Bletz M.C."/>
            <person name="Bunk B."/>
            <person name="Sproeer C."/>
            <person name="Biwer P."/>
            <person name="Reiter S."/>
            <person name="Rabemananjara F.C.E."/>
            <person name="Schulz S."/>
            <person name="Overmann J."/>
            <person name="Vences M."/>
        </authorList>
    </citation>
    <scope>NUCLEOTIDE SEQUENCE [LARGE SCALE GENOMIC DNA]</scope>
    <source>
        <strain evidence="6 7">Mada1488</strain>
    </source>
</reference>
<evidence type="ECO:0000313" key="6">
    <source>
        <dbReference type="EMBL" id="QEI06061.1"/>
    </source>
</evidence>
<dbReference type="Gene3D" id="2.40.30.170">
    <property type="match status" value="1"/>
</dbReference>
<gene>
    <name evidence="6" type="ORF">FXN63_09600</name>
</gene>
<protein>
    <submittedName>
        <fullName evidence="6">Efflux RND transporter periplasmic adaptor subunit</fullName>
    </submittedName>
</protein>
<evidence type="ECO:0000256" key="2">
    <source>
        <dbReference type="SAM" id="Coils"/>
    </source>
</evidence>
<dbReference type="AlphaFoldDB" id="A0A5C0AZQ5"/>
<proteinExistence type="inferred from homology"/>
<evidence type="ECO:0000256" key="3">
    <source>
        <dbReference type="SAM" id="MobiDB-lite"/>
    </source>
</evidence>
<accession>A0A5C0AZQ5</accession>
<dbReference type="NCBIfam" id="TIGR01730">
    <property type="entry name" value="RND_mfp"/>
    <property type="match status" value="1"/>
</dbReference>
<sequence>MTPMPPRFAIPEPHQHGFSGRHGVRGVVAVLALIVLAACSRETPVAPEPPRPLRTLVLHAQQINLVGEFPGQVQPRVESGLGFQVAGRIVARSVQLGQRVKRGDILARIDPADLRLAENSARAQLSAAEVDRKQAQADLVRYRELRDRGFISAAEFERRQATVDAAIARSAQATAGLDAQRNQSAYTSLKATADGVVTGIDAEAGQVVSAGQVVVRIAETADKEIAFQIPENRLAQIQAIGTGEVQLWSGGAPLRGNLREVSPSADPATRSFAARLSLPQAPADLGFGMTATVRFSARNAQPASRIPLSALLRAEDQTWVWTLDGKDMSVHRRPVRVATVGDTDVVLAEALPDGIEIATAGVHLLHEGQVVRRLSSATQDANAPAAPAASLMPPAGNAAAAAPATAP</sequence>
<organism evidence="6 7">
    <name type="scientific">Pigmentiphaga aceris</name>
    <dbReference type="NCBI Taxonomy" id="1940612"/>
    <lineage>
        <taxon>Bacteria</taxon>
        <taxon>Pseudomonadati</taxon>
        <taxon>Pseudomonadota</taxon>
        <taxon>Betaproteobacteria</taxon>
        <taxon>Burkholderiales</taxon>
        <taxon>Alcaligenaceae</taxon>
        <taxon>Pigmentiphaga</taxon>
    </lineage>
</organism>
<comment type="similarity">
    <text evidence="1">Belongs to the membrane fusion protein (MFP) (TC 8.A.1) family.</text>
</comment>
<evidence type="ECO:0000256" key="1">
    <source>
        <dbReference type="ARBA" id="ARBA00009477"/>
    </source>
</evidence>
<feature type="domain" description="Multidrug resistance protein MdtA-like barrel-sandwich hybrid" evidence="4">
    <location>
        <begin position="83"/>
        <end position="213"/>
    </location>
</feature>
<feature type="coiled-coil region" evidence="2">
    <location>
        <begin position="118"/>
        <end position="145"/>
    </location>
</feature>
<dbReference type="OrthoDB" id="9806939at2"/>
<dbReference type="InterPro" id="IPR058625">
    <property type="entry name" value="MdtA-like_BSH"/>
</dbReference>
<dbReference type="Gene3D" id="1.10.287.470">
    <property type="entry name" value="Helix hairpin bin"/>
    <property type="match status" value="1"/>
</dbReference>
<dbReference type="Pfam" id="PF25954">
    <property type="entry name" value="Beta-barrel_RND_2"/>
    <property type="match status" value="1"/>
</dbReference>
<dbReference type="SUPFAM" id="SSF111369">
    <property type="entry name" value="HlyD-like secretion proteins"/>
    <property type="match status" value="1"/>
</dbReference>
<dbReference type="InterPro" id="IPR006143">
    <property type="entry name" value="RND_pump_MFP"/>
</dbReference>
<dbReference type="PANTHER" id="PTHR30469">
    <property type="entry name" value="MULTIDRUG RESISTANCE PROTEIN MDTA"/>
    <property type="match status" value="1"/>
</dbReference>
<dbReference type="GO" id="GO:0015562">
    <property type="term" value="F:efflux transmembrane transporter activity"/>
    <property type="evidence" value="ECO:0007669"/>
    <property type="project" value="TreeGrafter"/>
</dbReference>
<dbReference type="GO" id="GO:1990281">
    <property type="term" value="C:efflux pump complex"/>
    <property type="evidence" value="ECO:0007669"/>
    <property type="project" value="TreeGrafter"/>
</dbReference>
<dbReference type="Gene3D" id="2.40.50.100">
    <property type="match status" value="1"/>
</dbReference>
<dbReference type="InterPro" id="IPR058792">
    <property type="entry name" value="Beta-barrel_RND_2"/>
</dbReference>
<keyword evidence="7" id="KW-1185">Reference proteome</keyword>
<name>A0A5C0AZQ5_9BURK</name>
<dbReference type="Proteomes" id="UP000325161">
    <property type="component" value="Chromosome"/>
</dbReference>
<keyword evidence="2" id="KW-0175">Coiled coil</keyword>
<dbReference type="PANTHER" id="PTHR30469:SF18">
    <property type="entry name" value="RESISTANCE-NODULATION-CELL DIVISION (RND) EFFLUX MEMBRANE FUSION PROTEIN-RELATED"/>
    <property type="match status" value="1"/>
</dbReference>
<evidence type="ECO:0000313" key="7">
    <source>
        <dbReference type="Proteomes" id="UP000325161"/>
    </source>
</evidence>
<feature type="region of interest" description="Disordered" evidence="3">
    <location>
        <begin position="385"/>
        <end position="407"/>
    </location>
</feature>
<dbReference type="KEGG" id="pacr:FXN63_09600"/>
<evidence type="ECO:0000259" key="5">
    <source>
        <dbReference type="Pfam" id="PF25954"/>
    </source>
</evidence>
<dbReference type="Pfam" id="PF25917">
    <property type="entry name" value="BSH_RND"/>
    <property type="match status" value="1"/>
</dbReference>
<dbReference type="Gene3D" id="2.40.420.20">
    <property type="match status" value="1"/>
</dbReference>
<evidence type="ECO:0000259" key="4">
    <source>
        <dbReference type="Pfam" id="PF25917"/>
    </source>
</evidence>
<feature type="domain" description="CusB-like beta-barrel" evidence="5">
    <location>
        <begin position="226"/>
        <end position="297"/>
    </location>
</feature>
<dbReference type="EMBL" id="CP043046">
    <property type="protein sequence ID" value="QEI06061.1"/>
    <property type="molecule type" value="Genomic_DNA"/>
</dbReference>